<keyword evidence="1 6" id="KW-0560">Oxidoreductase</keyword>
<protein>
    <submittedName>
        <fullName evidence="6">SfnB family sulfur acquisition oxidoreductase</fullName>
        <ecNumber evidence="6">1.-.-.-</ecNumber>
    </submittedName>
</protein>
<dbReference type="GO" id="GO:0005737">
    <property type="term" value="C:cytoplasm"/>
    <property type="evidence" value="ECO:0007669"/>
    <property type="project" value="TreeGrafter"/>
</dbReference>
<dbReference type="SUPFAM" id="SSF47203">
    <property type="entry name" value="Acyl-CoA dehydrogenase C-terminal domain-like"/>
    <property type="match status" value="1"/>
</dbReference>
<dbReference type="EC" id="1.-.-.-" evidence="6"/>
<feature type="domain" description="Acyl-CoA dehydrogenase/oxidase N-terminal" evidence="4">
    <location>
        <begin position="48"/>
        <end position="145"/>
    </location>
</feature>
<dbReference type="Gene3D" id="1.20.140.10">
    <property type="entry name" value="Butyryl-CoA Dehydrogenase, subunit A, domain 3"/>
    <property type="match status" value="1"/>
</dbReference>
<dbReference type="GO" id="GO:0033539">
    <property type="term" value="P:fatty acid beta-oxidation using acyl-CoA dehydrogenase"/>
    <property type="evidence" value="ECO:0007669"/>
    <property type="project" value="TreeGrafter"/>
</dbReference>
<accession>A0A839HK72</accession>
<dbReference type="InterPro" id="IPR037069">
    <property type="entry name" value="AcylCoA_DH/ox_N_sf"/>
</dbReference>
<organism evidence="6 7">
    <name type="scientific">Aquariibacter albus</name>
    <dbReference type="NCBI Taxonomy" id="2759899"/>
    <lineage>
        <taxon>Bacteria</taxon>
        <taxon>Pseudomonadati</taxon>
        <taxon>Pseudomonadota</taxon>
        <taxon>Betaproteobacteria</taxon>
        <taxon>Burkholderiales</taxon>
        <taxon>Sphaerotilaceae</taxon>
        <taxon>Aquariibacter</taxon>
    </lineage>
</organism>
<keyword evidence="7" id="KW-1185">Reference proteome</keyword>
<dbReference type="InterPro" id="IPR023922">
    <property type="entry name" value="S04_starv_induced_SfnB"/>
</dbReference>
<proteinExistence type="inferred from homology"/>
<name>A0A839HK72_9BURK</name>
<evidence type="ECO:0000256" key="1">
    <source>
        <dbReference type="ARBA" id="ARBA00023002"/>
    </source>
</evidence>
<dbReference type="InterPro" id="IPR050741">
    <property type="entry name" value="Acyl-CoA_dehydrogenase"/>
</dbReference>
<dbReference type="NCBIfam" id="TIGR04022">
    <property type="entry name" value="sulfur_SfnB"/>
    <property type="match status" value="1"/>
</dbReference>
<feature type="domain" description="Acyl-CoA dehydrogenase C-terminal" evidence="5">
    <location>
        <begin position="268"/>
        <end position="401"/>
    </location>
</feature>
<comment type="caution">
    <text evidence="6">The sequence shown here is derived from an EMBL/GenBank/DDBJ whole genome shotgun (WGS) entry which is preliminary data.</text>
</comment>
<evidence type="ECO:0000259" key="4">
    <source>
        <dbReference type="Pfam" id="PF02771"/>
    </source>
</evidence>
<dbReference type="PIRSF" id="PIRSF016578">
    <property type="entry name" value="HsaA"/>
    <property type="match status" value="1"/>
</dbReference>
<dbReference type="Gene3D" id="1.10.540.10">
    <property type="entry name" value="Acyl-CoA dehydrogenase/oxidase, N-terminal domain"/>
    <property type="match status" value="1"/>
</dbReference>
<evidence type="ECO:0000256" key="3">
    <source>
        <dbReference type="SAM" id="MobiDB-lite"/>
    </source>
</evidence>
<dbReference type="PANTHER" id="PTHR48083:SF19">
    <property type="entry name" value="FLAVIN-DEPENDENT MONOOXYGENASE, OXYGENASE SUBUNIT HSAA"/>
    <property type="match status" value="1"/>
</dbReference>
<evidence type="ECO:0000259" key="5">
    <source>
        <dbReference type="Pfam" id="PF08028"/>
    </source>
</evidence>
<comment type="similarity">
    <text evidence="2">Belongs to the HpaH/HsaA monooxygenase family.</text>
</comment>
<gene>
    <name evidence="6" type="ORF">H4F90_12845</name>
</gene>
<reference evidence="6 7" key="1">
    <citation type="submission" date="2020-08" db="EMBL/GenBank/DDBJ databases">
        <title>Aquariorum lacteus gen. nov., sp. nov., a new member of the family Comamonadaceae, isolated from freshwater aquarium.</title>
        <authorList>
            <person name="Chun S.-J."/>
        </authorList>
    </citation>
    <scope>NUCLEOTIDE SEQUENCE [LARGE SCALE GENOMIC DNA]</scope>
    <source>
        <strain evidence="6 7">SJAQ100</strain>
    </source>
</reference>
<evidence type="ECO:0000313" key="7">
    <source>
        <dbReference type="Proteomes" id="UP000586093"/>
    </source>
</evidence>
<dbReference type="PANTHER" id="PTHR48083">
    <property type="entry name" value="MEDIUM-CHAIN SPECIFIC ACYL-COA DEHYDROGENASE, MITOCHONDRIAL-RELATED"/>
    <property type="match status" value="1"/>
</dbReference>
<dbReference type="InterPro" id="IPR046373">
    <property type="entry name" value="Acyl-CoA_Oxase/DH_mid-dom_sf"/>
</dbReference>
<dbReference type="AlphaFoldDB" id="A0A839HK72"/>
<feature type="region of interest" description="Disordered" evidence="3">
    <location>
        <begin position="1"/>
        <end position="30"/>
    </location>
</feature>
<dbReference type="SUPFAM" id="SSF56645">
    <property type="entry name" value="Acyl-CoA dehydrogenase NM domain-like"/>
    <property type="match status" value="1"/>
</dbReference>
<dbReference type="InterPro" id="IPR013107">
    <property type="entry name" value="Acyl-CoA_DH_C"/>
</dbReference>
<dbReference type="InterPro" id="IPR036250">
    <property type="entry name" value="AcylCo_DH-like_C"/>
</dbReference>
<dbReference type="InterPro" id="IPR013786">
    <property type="entry name" value="AcylCoA_DH/ox_N"/>
</dbReference>
<dbReference type="Gene3D" id="2.40.110.10">
    <property type="entry name" value="Butyryl-CoA Dehydrogenase, subunit A, domain 2"/>
    <property type="match status" value="1"/>
</dbReference>
<evidence type="ECO:0000256" key="2">
    <source>
        <dbReference type="ARBA" id="ARBA00049661"/>
    </source>
</evidence>
<sequence length="426" mass="45650">MSALPASTAAAPVRSALAPEPPVGVPALPRRPEPAHVVRDAAEALQIAQALAARFAPGAAERDRERRWPVEELDVYSQSGLWSLNVPRAHGGPELSYAVIAEVIAILAAADPSIAQITQNHLGIVAAIRTVSDPAQQALFFAEVLGGARLGNAFSESGSRRAAEFETRFVDDGPDHVRVSGRKFYSTGALLAHWVPIVANDAEGRAWYAVARRDAPGLTVIDDWSAFGQRTTLSGTVLIDQVRVPRTHLIPAYRGYAAPSADGAIFQIIQAAIDVGIARNALADTVDFVRTRSRPWIDSQLDHASQDPHTVHALGGLQIRLHASEALLERAGLAIDRAVAAPDAETVAAAQLAVAEAKVLSTEIALETSSKLFELAGARATAGSYNLDRHWRNARTHTLHDPVRWKYAIVGNHLLNGVKPPFHAWS</sequence>
<dbReference type="GO" id="GO:0003995">
    <property type="term" value="F:acyl-CoA dehydrogenase activity"/>
    <property type="evidence" value="ECO:0007669"/>
    <property type="project" value="TreeGrafter"/>
</dbReference>
<dbReference type="GO" id="GO:0050660">
    <property type="term" value="F:flavin adenine dinucleotide binding"/>
    <property type="evidence" value="ECO:0007669"/>
    <property type="project" value="InterPro"/>
</dbReference>
<dbReference type="RefSeq" id="WP_182665228.1">
    <property type="nucleotide sequence ID" value="NZ_JACIVI010000005.1"/>
</dbReference>
<dbReference type="GO" id="GO:0016712">
    <property type="term" value="F:oxidoreductase activity, acting on paired donors, with incorporation or reduction of molecular oxygen, reduced flavin or flavoprotein as one donor, and incorporation of one atom of oxygen"/>
    <property type="evidence" value="ECO:0007669"/>
    <property type="project" value="TreeGrafter"/>
</dbReference>
<evidence type="ECO:0000313" key="6">
    <source>
        <dbReference type="EMBL" id="MBB1162865.1"/>
    </source>
</evidence>
<dbReference type="Pfam" id="PF02771">
    <property type="entry name" value="Acyl-CoA_dh_N"/>
    <property type="match status" value="1"/>
</dbReference>
<dbReference type="InterPro" id="IPR009100">
    <property type="entry name" value="AcylCoA_DH/oxidase_NM_dom_sf"/>
</dbReference>
<dbReference type="EMBL" id="JACIVI010000005">
    <property type="protein sequence ID" value="MBB1162865.1"/>
    <property type="molecule type" value="Genomic_DNA"/>
</dbReference>
<dbReference type="Proteomes" id="UP000586093">
    <property type="component" value="Unassembled WGS sequence"/>
</dbReference>
<dbReference type="Pfam" id="PF08028">
    <property type="entry name" value="Acyl-CoA_dh_2"/>
    <property type="match status" value="1"/>
</dbReference>